<dbReference type="EMBL" id="JANAVB010015400">
    <property type="protein sequence ID" value="KAJ6833096.1"/>
    <property type="molecule type" value="Genomic_DNA"/>
</dbReference>
<proteinExistence type="predicted"/>
<protein>
    <submittedName>
        <fullName evidence="2">Vacuolar-sorting receptor 1-like</fullName>
    </submittedName>
</protein>
<sequence>MKKNIRLCRPCTCPHFRLPCRLPPCPFPICTCSSGARAPSWCQKEGFQRSGLIRIGTMDHGLHHPTKGSGADGRVELRTSHPQGHLIPRAHAKDRPLVANVNLLRFVQ</sequence>
<evidence type="ECO:0000313" key="3">
    <source>
        <dbReference type="Proteomes" id="UP001140949"/>
    </source>
</evidence>
<dbReference type="Proteomes" id="UP001140949">
    <property type="component" value="Unassembled WGS sequence"/>
</dbReference>
<evidence type="ECO:0000313" key="1">
    <source>
        <dbReference type="EMBL" id="KAJ6819913.1"/>
    </source>
</evidence>
<dbReference type="EMBL" id="JANAVB010025846">
    <property type="protein sequence ID" value="KAJ6819913.1"/>
    <property type="molecule type" value="Genomic_DNA"/>
</dbReference>
<comment type="caution">
    <text evidence="2">The sequence shown here is derived from an EMBL/GenBank/DDBJ whole genome shotgun (WGS) entry which is preliminary data.</text>
</comment>
<accession>A0AAX6GWG9</accession>
<dbReference type="AlphaFoldDB" id="A0AAX6GWG9"/>
<keyword evidence="3" id="KW-1185">Reference proteome</keyword>
<evidence type="ECO:0000313" key="2">
    <source>
        <dbReference type="EMBL" id="KAJ6833096.1"/>
    </source>
</evidence>
<organism evidence="2 3">
    <name type="scientific">Iris pallida</name>
    <name type="common">Sweet iris</name>
    <dbReference type="NCBI Taxonomy" id="29817"/>
    <lineage>
        <taxon>Eukaryota</taxon>
        <taxon>Viridiplantae</taxon>
        <taxon>Streptophyta</taxon>
        <taxon>Embryophyta</taxon>
        <taxon>Tracheophyta</taxon>
        <taxon>Spermatophyta</taxon>
        <taxon>Magnoliopsida</taxon>
        <taxon>Liliopsida</taxon>
        <taxon>Asparagales</taxon>
        <taxon>Iridaceae</taxon>
        <taxon>Iridoideae</taxon>
        <taxon>Irideae</taxon>
        <taxon>Iris</taxon>
    </lineage>
</organism>
<keyword evidence="2" id="KW-0675">Receptor</keyword>
<gene>
    <name evidence="2" type="ORF">M6B38_340760</name>
    <name evidence="1" type="ORF">M6B38_401810</name>
</gene>
<reference evidence="2" key="2">
    <citation type="submission" date="2023-04" db="EMBL/GenBank/DDBJ databases">
        <authorList>
            <person name="Bruccoleri R.E."/>
            <person name="Oakeley E.J."/>
            <person name="Faust A.-M."/>
            <person name="Dessus-Babus S."/>
            <person name="Altorfer M."/>
            <person name="Burckhardt D."/>
            <person name="Oertli M."/>
            <person name="Naumann U."/>
            <person name="Petersen F."/>
            <person name="Wong J."/>
        </authorList>
    </citation>
    <scope>NUCLEOTIDE SEQUENCE</scope>
    <source>
        <strain evidence="2">GSM-AAB239-AS_SAM_17_03QT</strain>
        <tissue evidence="2">Leaf</tissue>
    </source>
</reference>
<reference evidence="2" key="1">
    <citation type="journal article" date="2023" name="GigaByte">
        <title>Genome assembly of the bearded iris, Iris pallida Lam.</title>
        <authorList>
            <person name="Bruccoleri R.E."/>
            <person name="Oakeley E.J."/>
            <person name="Faust A.M.E."/>
            <person name="Altorfer M."/>
            <person name="Dessus-Babus S."/>
            <person name="Burckhardt D."/>
            <person name="Oertli M."/>
            <person name="Naumann U."/>
            <person name="Petersen F."/>
            <person name="Wong J."/>
        </authorList>
    </citation>
    <scope>NUCLEOTIDE SEQUENCE</scope>
    <source>
        <strain evidence="2">GSM-AAB239-AS_SAM_17_03QT</strain>
    </source>
</reference>
<name>A0AAX6GWG9_IRIPA</name>